<dbReference type="EMBL" id="SGPK01000144">
    <property type="protein sequence ID" value="THH07415.1"/>
    <property type="molecule type" value="Genomic_DNA"/>
</dbReference>
<keyword evidence="2" id="KW-0067">ATP-binding</keyword>
<evidence type="ECO:0000259" key="3">
    <source>
        <dbReference type="Pfam" id="PF12745"/>
    </source>
</evidence>
<sequence length="75" mass="8329">MLAIDVPPGVFDALARSDAWVTDDDAWRSILPGFPTQHTTYASQIRDAVARRKNDGAEFLILFAVKEERVALLSL</sequence>
<evidence type="ECO:0000256" key="1">
    <source>
        <dbReference type="ARBA" id="ARBA00022741"/>
    </source>
</evidence>
<organism evidence="4 5">
    <name type="scientific">Phellinidium pouzarii</name>
    <dbReference type="NCBI Taxonomy" id="167371"/>
    <lineage>
        <taxon>Eukaryota</taxon>
        <taxon>Fungi</taxon>
        <taxon>Dikarya</taxon>
        <taxon>Basidiomycota</taxon>
        <taxon>Agaricomycotina</taxon>
        <taxon>Agaricomycetes</taxon>
        <taxon>Hymenochaetales</taxon>
        <taxon>Hymenochaetaceae</taxon>
        <taxon>Phellinidium</taxon>
    </lineage>
</organism>
<dbReference type="AlphaFoldDB" id="A0A4S4L7N6"/>
<keyword evidence="5" id="KW-1185">Reference proteome</keyword>
<accession>A0A4S4L7N6</accession>
<evidence type="ECO:0000313" key="4">
    <source>
        <dbReference type="EMBL" id="THH07415.1"/>
    </source>
</evidence>
<dbReference type="OrthoDB" id="3048713at2759"/>
<reference evidence="4 5" key="1">
    <citation type="submission" date="2019-02" db="EMBL/GenBank/DDBJ databases">
        <title>Genome sequencing of the rare red list fungi Phellinidium pouzarii.</title>
        <authorList>
            <person name="Buettner E."/>
            <person name="Kellner H."/>
        </authorList>
    </citation>
    <scope>NUCLEOTIDE SEQUENCE [LARGE SCALE GENOMIC DNA]</scope>
    <source>
        <strain evidence="4 5">DSM 108285</strain>
    </source>
</reference>
<gene>
    <name evidence="4" type="ORF">EW145_g3399</name>
</gene>
<dbReference type="GO" id="GO:0005524">
    <property type="term" value="F:ATP binding"/>
    <property type="evidence" value="ECO:0007669"/>
    <property type="project" value="UniProtKB-KW"/>
</dbReference>
<dbReference type="Proteomes" id="UP000308199">
    <property type="component" value="Unassembled WGS sequence"/>
</dbReference>
<evidence type="ECO:0000256" key="2">
    <source>
        <dbReference type="ARBA" id="ARBA00022840"/>
    </source>
</evidence>
<dbReference type="InterPro" id="IPR024435">
    <property type="entry name" value="HisRS-related_dom"/>
</dbReference>
<proteinExistence type="predicted"/>
<feature type="domain" description="Histidyl tRNA synthetase-related" evidence="3">
    <location>
        <begin position="2"/>
        <end position="74"/>
    </location>
</feature>
<evidence type="ECO:0000313" key="5">
    <source>
        <dbReference type="Proteomes" id="UP000308199"/>
    </source>
</evidence>
<comment type="caution">
    <text evidence="4">The sequence shown here is derived from an EMBL/GenBank/DDBJ whole genome shotgun (WGS) entry which is preliminary data.</text>
</comment>
<protein>
    <recommendedName>
        <fullName evidence="3">Histidyl tRNA synthetase-related domain-containing protein</fullName>
    </recommendedName>
</protein>
<name>A0A4S4L7N6_9AGAM</name>
<keyword evidence="1" id="KW-0547">Nucleotide-binding</keyword>
<dbReference type="Pfam" id="PF12745">
    <property type="entry name" value="HGTP_anticodon2"/>
    <property type="match status" value="1"/>
</dbReference>